<protein>
    <recommendedName>
        <fullName evidence="1">Prolyl 4-hydroxylase alpha subunit Fe(2+) 2OG dioxygenase domain-containing protein</fullName>
    </recommendedName>
</protein>
<dbReference type="AlphaFoldDB" id="F7YAT7"/>
<dbReference type="HOGENOM" id="CLU_1347203_0_0_5"/>
<dbReference type="RefSeq" id="WP_013896550.1">
    <property type="nucleotide sequence ID" value="NC_015675.1"/>
</dbReference>
<dbReference type="InterPro" id="IPR044862">
    <property type="entry name" value="Pro_4_hyd_alph_FE2OG_OXY"/>
</dbReference>
<dbReference type="eggNOG" id="COG3751">
    <property type="taxonomic scope" value="Bacteria"/>
</dbReference>
<dbReference type="KEGG" id="mop:Mesop_5500"/>
<proteinExistence type="predicted"/>
<feature type="domain" description="Prolyl 4-hydroxylase alpha subunit Fe(2+) 2OG dioxygenase" evidence="1">
    <location>
        <begin position="107"/>
        <end position="193"/>
    </location>
</feature>
<dbReference type="Pfam" id="PF13640">
    <property type="entry name" value="2OG-FeII_Oxy_3"/>
    <property type="match status" value="1"/>
</dbReference>
<gene>
    <name evidence="2" type="ordered locus">Mesop_5500</name>
</gene>
<name>F7YAT7_MESOW</name>
<reference evidence="2 3" key="1">
    <citation type="submission" date="2010-10" db="EMBL/GenBank/DDBJ databases">
        <title>Complete sequence of Mesorhizobium opportunistum WSM2075.</title>
        <authorList>
            <consortium name="US DOE Joint Genome Institute"/>
            <person name="Lucas S."/>
            <person name="Copeland A."/>
            <person name="Lapidus A."/>
            <person name="Cheng J.-F."/>
            <person name="Bruce D."/>
            <person name="Goodwin L."/>
            <person name="Pitluck S."/>
            <person name="Chertkov O."/>
            <person name="Misra M."/>
            <person name="Detter J.C."/>
            <person name="Han C."/>
            <person name="Tapia R."/>
            <person name="Land M."/>
            <person name="Hauser L."/>
            <person name="Kyrpides N."/>
            <person name="Ovchinnikova G."/>
            <person name="Mavrommatis K.M."/>
            <person name="Tiwari R.P."/>
            <person name="Howieson J.G."/>
            <person name="O'Hara G.W."/>
            <person name="Nandasena K.G."/>
            <person name="Woyke T."/>
        </authorList>
    </citation>
    <scope>NUCLEOTIDE SEQUENCE [LARGE SCALE GENOMIC DNA]</scope>
    <source>
        <strain evidence="3">LMG 24607 / HAMBI 3007 / WSM2075</strain>
    </source>
</reference>
<evidence type="ECO:0000259" key="1">
    <source>
        <dbReference type="Pfam" id="PF13640"/>
    </source>
</evidence>
<dbReference type="EMBL" id="CP002279">
    <property type="protein sequence ID" value="AEH89913.1"/>
    <property type="molecule type" value="Genomic_DNA"/>
</dbReference>
<dbReference type="NCBIfam" id="NF041706">
    <property type="entry name" value="2OG_matur_YhhC"/>
    <property type="match status" value="1"/>
</dbReference>
<dbReference type="Proteomes" id="UP000001623">
    <property type="component" value="Chromosome"/>
</dbReference>
<dbReference type="STRING" id="536019.Mesop_5500"/>
<sequence length="201" mass="22648">MTTFRWADPHAPMTPGQPVEKPFRYFVAERCCTPDIEAALLDWFETTAPWKLVETDFYEQFEFDMRDADIPAAIAVLIAPATLDTLRQKIEDALDTRLSPDVQLVAHRLDPGQRIAIHNDLREGGETHRFTVQLNRGLSDEDGGFFMLFNSDDANDVHRILRPISGTAIGFAISSNSHHAVSRVHGGVRFTLVYSFYAAKN</sequence>
<organism evidence="2 3">
    <name type="scientific">Mesorhizobium opportunistum (strain LMG 24607 / HAMBI 3007 / WSM2075)</name>
    <dbReference type="NCBI Taxonomy" id="536019"/>
    <lineage>
        <taxon>Bacteria</taxon>
        <taxon>Pseudomonadati</taxon>
        <taxon>Pseudomonadota</taxon>
        <taxon>Alphaproteobacteria</taxon>
        <taxon>Hyphomicrobiales</taxon>
        <taxon>Phyllobacteriaceae</taxon>
        <taxon>Mesorhizobium</taxon>
    </lineage>
</organism>
<dbReference type="Gene3D" id="2.60.120.620">
    <property type="entry name" value="q2cbj1_9rhob like domain"/>
    <property type="match status" value="1"/>
</dbReference>
<accession>F7YAT7</accession>
<evidence type="ECO:0000313" key="3">
    <source>
        <dbReference type="Proteomes" id="UP000001623"/>
    </source>
</evidence>
<evidence type="ECO:0000313" key="2">
    <source>
        <dbReference type="EMBL" id="AEH89913.1"/>
    </source>
</evidence>